<proteinExistence type="predicted"/>
<dbReference type="RefSeq" id="WP_132217242.1">
    <property type="nucleotide sequence ID" value="NZ_OX156936.1"/>
</dbReference>
<dbReference type="Pfam" id="PF00582">
    <property type="entry name" value="Usp"/>
    <property type="match status" value="1"/>
</dbReference>
<dbReference type="Proteomes" id="UP000295455">
    <property type="component" value="Unassembled WGS sequence"/>
</dbReference>
<dbReference type="OrthoDB" id="9788959at2"/>
<evidence type="ECO:0000259" key="1">
    <source>
        <dbReference type="Pfam" id="PF00582"/>
    </source>
</evidence>
<evidence type="ECO:0000313" key="2">
    <source>
        <dbReference type="EMBL" id="TCL66916.1"/>
    </source>
</evidence>
<evidence type="ECO:0000313" key="3">
    <source>
        <dbReference type="Proteomes" id="UP000295455"/>
    </source>
</evidence>
<organism evidence="2 3">
    <name type="scientific">Mariniflexile fucanivorans</name>
    <dbReference type="NCBI Taxonomy" id="264023"/>
    <lineage>
        <taxon>Bacteria</taxon>
        <taxon>Pseudomonadati</taxon>
        <taxon>Bacteroidota</taxon>
        <taxon>Flavobacteriia</taxon>
        <taxon>Flavobacteriales</taxon>
        <taxon>Flavobacteriaceae</taxon>
        <taxon>Mariniflexile</taxon>
    </lineage>
</organism>
<dbReference type="CDD" id="cd00293">
    <property type="entry name" value="USP-like"/>
    <property type="match status" value="1"/>
</dbReference>
<comment type="caution">
    <text evidence="2">The sequence shown here is derived from an EMBL/GenBank/DDBJ whole genome shotgun (WGS) entry which is preliminary data.</text>
</comment>
<dbReference type="SUPFAM" id="SSF52402">
    <property type="entry name" value="Adenine nucleotide alpha hydrolases-like"/>
    <property type="match status" value="2"/>
</dbReference>
<dbReference type="InterPro" id="IPR006016">
    <property type="entry name" value="UspA"/>
</dbReference>
<feature type="domain" description="UspA" evidence="1">
    <location>
        <begin position="2"/>
        <end position="137"/>
    </location>
</feature>
<accession>A0A4R1RLE2</accession>
<dbReference type="AlphaFoldDB" id="A0A4R1RLE2"/>
<dbReference type="Gene3D" id="3.40.50.12370">
    <property type="match status" value="1"/>
</dbReference>
<gene>
    <name evidence="2" type="ORF">EV196_103336</name>
</gene>
<keyword evidence="3" id="KW-1185">Reference proteome</keyword>
<protein>
    <submittedName>
        <fullName evidence="2">Universal stress protein family protein</fullName>
    </submittedName>
</protein>
<reference evidence="2 3" key="1">
    <citation type="submission" date="2019-03" db="EMBL/GenBank/DDBJ databases">
        <title>Genomic Encyclopedia of Type Strains, Phase IV (KMG-IV): sequencing the most valuable type-strain genomes for metagenomic binning, comparative biology and taxonomic classification.</title>
        <authorList>
            <person name="Goeker M."/>
        </authorList>
    </citation>
    <scope>NUCLEOTIDE SEQUENCE [LARGE SCALE GENOMIC DNA]</scope>
    <source>
        <strain evidence="2 3">DSM 18792</strain>
    </source>
</reference>
<name>A0A4R1RLE2_9FLAO</name>
<dbReference type="EMBL" id="SLUP01000003">
    <property type="protein sequence ID" value="TCL66916.1"/>
    <property type="molecule type" value="Genomic_DNA"/>
</dbReference>
<sequence>MSILVATNFSNLSYNAVLYSASLAKELKTKLILFNAFQVPDHASTARLSGTFVEGLIKKNRSRLKEMALDLIKKFDIQVEYKCKYVSLDQEVDRLMKAFNCRFLVIGMSSKSIEQNLLGNPATTLISMKRFPVLAVPIEAKFTGIKNILFACDLLQDIPLKTLAKLRDLAIRLKSEVTVFYVEQKITELKTLTQDEINNELEDVTILYKNVKSNTVIEAIEKEITKSNSDLLVMIPKKYGFWESIIHKSKTRVMASGLNIPLFSIPIE</sequence>